<evidence type="ECO:0000259" key="2">
    <source>
        <dbReference type="PROSITE" id="PS50033"/>
    </source>
</evidence>
<dbReference type="PANTHER" id="PTHR23322:SF96">
    <property type="entry name" value="FAS-ASSOCIATED FACTOR 1"/>
    <property type="match status" value="1"/>
</dbReference>
<dbReference type="SUPFAM" id="SSF56574">
    <property type="entry name" value="Serpins"/>
    <property type="match status" value="1"/>
</dbReference>
<protein>
    <submittedName>
        <fullName evidence="4">UBX domain-containing protein</fullName>
    </submittedName>
</protein>
<evidence type="ECO:0000256" key="1">
    <source>
        <dbReference type="SAM" id="Coils"/>
    </source>
</evidence>
<dbReference type="InterPro" id="IPR036186">
    <property type="entry name" value="Serpin_sf"/>
</dbReference>
<dbReference type="CDD" id="cd14273">
    <property type="entry name" value="UBA_TAP-C_like"/>
    <property type="match status" value="1"/>
</dbReference>
<dbReference type="GO" id="GO:0043130">
    <property type="term" value="F:ubiquitin binding"/>
    <property type="evidence" value="ECO:0007669"/>
    <property type="project" value="TreeGrafter"/>
</dbReference>
<dbReference type="GO" id="GO:0005634">
    <property type="term" value="C:nucleus"/>
    <property type="evidence" value="ECO:0007669"/>
    <property type="project" value="TreeGrafter"/>
</dbReference>
<evidence type="ECO:0000313" key="3">
    <source>
        <dbReference type="Proteomes" id="UP000095282"/>
    </source>
</evidence>
<dbReference type="SMART" id="SM00594">
    <property type="entry name" value="UAS"/>
    <property type="match status" value="1"/>
</dbReference>
<dbReference type="STRING" id="1561998.A0A1I7TR34"/>
<feature type="coiled-coil region" evidence="1">
    <location>
        <begin position="405"/>
        <end position="463"/>
    </location>
</feature>
<organism evidence="3 4">
    <name type="scientific">Caenorhabditis tropicalis</name>
    <dbReference type="NCBI Taxonomy" id="1561998"/>
    <lineage>
        <taxon>Eukaryota</taxon>
        <taxon>Metazoa</taxon>
        <taxon>Ecdysozoa</taxon>
        <taxon>Nematoda</taxon>
        <taxon>Chromadorea</taxon>
        <taxon>Rhabditida</taxon>
        <taxon>Rhabditina</taxon>
        <taxon>Rhabditomorpha</taxon>
        <taxon>Rhabditoidea</taxon>
        <taxon>Rhabditidae</taxon>
        <taxon>Peloderinae</taxon>
        <taxon>Caenorhabditis</taxon>
    </lineage>
</organism>
<dbReference type="InterPro" id="IPR050730">
    <property type="entry name" value="UBX_domain-protein"/>
</dbReference>
<dbReference type="PANTHER" id="PTHR23322">
    <property type="entry name" value="FAS-ASSOCIATED PROTEIN"/>
    <property type="match status" value="1"/>
</dbReference>
<reference evidence="4" key="1">
    <citation type="submission" date="2016-11" db="UniProtKB">
        <authorList>
            <consortium name="WormBaseParasite"/>
        </authorList>
    </citation>
    <scope>IDENTIFICATION</scope>
</reference>
<proteinExistence type="predicted"/>
<dbReference type="InterPro" id="IPR049483">
    <property type="entry name" value="FAF1_2-like_UAS"/>
</dbReference>
<evidence type="ECO:0000313" key="4">
    <source>
        <dbReference type="WBParaSite" id="Csp11.Scaffold629.g10927.t1"/>
    </source>
</evidence>
<dbReference type="WBParaSite" id="Csp11.Scaffold629.g10927.t1">
    <property type="protein sequence ID" value="Csp11.Scaffold629.g10927.t1"/>
    <property type="gene ID" value="Csp11.Scaffold629.g10927"/>
</dbReference>
<dbReference type="SUPFAM" id="SSF54236">
    <property type="entry name" value="Ubiquitin-like"/>
    <property type="match status" value="1"/>
</dbReference>
<dbReference type="GO" id="GO:0005783">
    <property type="term" value="C:endoplasmic reticulum"/>
    <property type="evidence" value="ECO:0007669"/>
    <property type="project" value="TreeGrafter"/>
</dbReference>
<dbReference type="InterPro" id="IPR029071">
    <property type="entry name" value="Ubiquitin-like_domsf"/>
</dbReference>
<dbReference type="eggNOG" id="KOG1363">
    <property type="taxonomic scope" value="Eukaryota"/>
</dbReference>
<dbReference type="Pfam" id="PF00789">
    <property type="entry name" value="UBX"/>
    <property type="match status" value="1"/>
</dbReference>
<dbReference type="AlphaFoldDB" id="A0A1I7TR34"/>
<dbReference type="InterPro" id="IPR036249">
    <property type="entry name" value="Thioredoxin-like_sf"/>
</dbReference>
<accession>A0A1I7TR34</accession>
<dbReference type="Pfam" id="PF14555">
    <property type="entry name" value="UBA_4"/>
    <property type="match status" value="1"/>
</dbReference>
<keyword evidence="3" id="KW-1185">Reference proteome</keyword>
<sequence length="560" mass="65133">MIEGLETTFGFDILNSFGIQQPYVFSPISLLFAIALLGKDEFNSTVSEKYSEIGMKDSDVYNYLKLGDIVVKGDSGVDDPRRNVYNQTRIYFNGAWESVLRQKRLGIFYPTKTTEKAITYMKNEKHVMLSVDGTFKEFTNIDNNYTAYDLLVRTDWNVEVAIATFLEHGTDNHSAAIGYEGYQLDPVESDNFSAGGDTNGDAIGNNFGNNEPMGEMRPEDMEIQEEVPVEPLIPHMAQTETEAVLCFVNNFENRYCSDPGSDISMPLFFADTLQKAADTAFDLENGKPLLLFINNEHSTHTRLFIQFGLCNSYICDLLRNNFVMFPWDVTESSNMNRLLQMLLDSNMRPVHDYLVDFARTDRRNFPLMIVVNRRKNQIKILGTLNGTSDLNDMVNILHDGFQQFKDDLNAQIEEERKKREDRELLDRQNAEYEESLMADLRRKYEIEEDEREMKRKKEEENERVAMAASRLPEEPKIFSADTVNINFRLPENVQDTRLFYKTDRIQSLIDYLESKRFFQDEYHYLNSDFPKKKISEYYDPQKTFEEVNWPSRETVFVNPK</sequence>
<dbReference type="InterPro" id="IPR006577">
    <property type="entry name" value="UAS"/>
</dbReference>
<dbReference type="SUPFAM" id="SSF52833">
    <property type="entry name" value="Thioredoxin-like"/>
    <property type="match status" value="1"/>
</dbReference>
<feature type="domain" description="UBX" evidence="2">
    <location>
        <begin position="478"/>
        <end position="557"/>
    </location>
</feature>
<dbReference type="Gene3D" id="3.10.20.90">
    <property type="entry name" value="Phosphatidylinositol 3-kinase Catalytic Subunit, Chain A, domain 1"/>
    <property type="match status" value="1"/>
</dbReference>
<dbReference type="Gene3D" id="3.40.30.10">
    <property type="entry name" value="Glutaredoxin"/>
    <property type="match status" value="1"/>
</dbReference>
<dbReference type="InterPro" id="IPR001012">
    <property type="entry name" value="UBX_dom"/>
</dbReference>
<keyword evidence="1" id="KW-0175">Coiled coil</keyword>
<dbReference type="PROSITE" id="PS50033">
    <property type="entry name" value="UBX"/>
    <property type="match status" value="1"/>
</dbReference>
<dbReference type="eggNOG" id="KOG2392">
    <property type="taxonomic scope" value="Eukaryota"/>
</dbReference>
<dbReference type="GO" id="GO:0036503">
    <property type="term" value="P:ERAD pathway"/>
    <property type="evidence" value="ECO:0007669"/>
    <property type="project" value="TreeGrafter"/>
</dbReference>
<name>A0A1I7TR34_9PELO</name>
<dbReference type="Pfam" id="PF21021">
    <property type="entry name" value="FAF1"/>
    <property type="match status" value="1"/>
</dbReference>
<dbReference type="Proteomes" id="UP000095282">
    <property type="component" value="Unplaced"/>
</dbReference>